<protein>
    <submittedName>
        <fullName evidence="3">BN860_10682g1_1</fullName>
    </submittedName>
</protein>
<dbReference type="AlphaFoldDB" id="A0A8J2WX27"/>
<organism evidence="3 4">
    <name type="scientific">Zygosaccharomyces bailii (strain CLIB 213 / ATCC 58445 / CBS 680 / BCRC 21525 / NBRC 1098 / NCYC 1416 / NRRL Y-2227)</name>
    <dbReference type="NCBI Taxonomy" id="1333698"/>
    <lineage>
        <taxon>Eukaryota</taxon>
        <taxon>Fungi</taxon>
        <taxon>Dikarya</taxon>
        <taxon>Ascomycota</taxon>
        <taxon>Saccharomycotina</taxon>
        <taxon>Saccharomycetes</taxon>
        <taxon>Saccharomycetales</taxon>
        <taxon>Saccharomycetaceae</taxon>
        <taxon>Zygosaccharomyces</taxon>
    </lineage>
</organism>
<keyword evidence="4" id="KW-1185">Reference proteome</keyword>
<evidence type="ECO:0000313" key="4">
    <source>
        <dbReference type="Proteomes" id="UP000019375"/>
    </source>
</evidence>
<reference evidence="4" key="1">
    <citation type="journal article" date="2013" name="Genome Announc.">
        <title>Genome sequence of the food spoilage yeast Zygosaccharomyces bailii CLIB 213(T).</title>
        <authorList>
            <person name="Galeote V."/>
            <person name="Bigey F."/>
            <person name="Devillers H."/>
            <person name="Neuveglise C."/>
            <person name="Dequin S."/>
        </authorList>
    </citation>
    <scope>NUCLEOTIDE SEQUENCE [LARGE SCALE GENOMIC DNA]</scope>
    <source>
        <strain evidence="4">CLIB 213 / ATCC 58445 / CBS 680 / CCRC 21525 / NBRC 1098 / NCYC 1416 / NRRL Y-2227</strain>
    </source>
</reference>
<dbReference type="Proteomes" id="UP000019375">
    <property type="component" value="Unassembled WGS sequence"/>
</dbReference>
<dbReference type="InterPro" id="IPR008532">
    <property type="entry name" value="NFACT_RNA-bd"/>
</dbReference>
<dbReference type="PANTHER" id="PTHR13049">
    <property type="entry name" value="DUF814-RELATED"/>
    <property type="match status" value="1"/>
</dbReference>
<dbReference type="Pfam" id="PF05670">
    <property type="entry name" value="NFACT-R_1"/>
    <property type="match status" value="1"/>
</dbReference>
<sequence length="193" mass="22572">MVYFYESKSSELDEGHYIITGKDRFENDLLIKYGFRELGLVWFHADKYSSGHVYLKLLPHEKSVDDVQGEVLQDCLQLCKSMSIQGNKLDQCSIIATPWHNLRKSKSMKPGEVSFKSTKSCKKFTCHERNQKILNRLQKTRVELIDAEPLMQQAKKDKDGEALVQIVEVHREKLIEEEKMRKHEKKMKKKSPT</sequence>
<evidence type="ECO:0000259" key="2">
    <source>
        <dbReference type="Pfam" id="PF05670"/>
    </source>
</evidence>
<gene>
    <name evidence="3" type="ORF">BN860_10682g</name>
</gene>
<dbReference type="OrthoDB" id="200398at2759"/>
<evidence type="ECO:0000313" key="3">
    <source>
        <dbReference type="EMBL" id="CDF88455.1"/>
    </source>
</evidence>
<comment type="similarity">
    <text evidence="1">Belongs to the CCDC25 family.</text>
</comment>
<dbReference type="EMBL" id="HG316455">
    <property type="protein sequence ID" value="CDF88455.1"/>
    <property type="molecule type" value="Genomic_DNA"/>
</dbReference>
<evidence type="ECO:0000256" key="1">
    <source>
        <dbReference type="ARBA" id="ARBA00008998"/>
    </source>
</evidence>
<proteinExistence type="inferred from homology"/>
<dbReference type="InterPro" id="IPR039730">
    <property type="entry name" value="Jlp2/Ccd25"/>
</dbReference>
<name>A0A8J2WX27_ZYGB2</name>
<dbReference type="PANTHER" id="PTHR13049:SF2">
    <property type="entry name" value="COILED-COIL DOMAIN-CONTAINING PROTEIN 25"/>
    <property type="match status" value="1"/>
</dbReference>
<feature type="domain" description="NFACT RNA-binding" evidence="2">
    <location>
        <begin position="1"/>
        <end position="116"/>
    </location>
</feature>
<accession>A0A8J2WX27</accession>